<proteinExistence type="predicted"/>
<comment type="caution">
    <text evidence="3">The sequence shown here is derived from an EMBL/GenBank/DDBJ whole genome shotgun (WGS) entry which is preliminary data.</text>
</comment>
<feature type="compositionally biased region" description="Low complexity" evidence="1">
    <location>
        <begin position="457"/>
        <end position="474"/>
    </location>
</feature>
<feature type="compositionally biased region" description="Low complexity" evidence="1">
    <location>
        <begin position="341"/>
        <end position="447"/>
    </location>
</feature>
<dbReference type="OrthoDB" id="118455at2759"/>
<organism evidence="3 4">
    <name type="scientific">Pythium oligandrum</name>
    <name type="common">Mycoparasitic fungus</name>
    <dbReference type="NCBI Taxonomy" id="41045"/>
    <lineage>
        <taxon>Eukaryota</taxon>
        <taxon>Sar</taxon>
        <taxon>Stramenopiles</taxon>
        <taxon>Oomycota</taxon>
        <taxon>Peronosporomycetes</taxon>
        <taxon>Pythiales</taxon>
        <taxon>Pythiaceae</taxon>
        <taxon>Pythium</taxon>
    </lineage>
</organism>
<feature type="compositionally biased region" description="Low complexity" evidence="1">
    <location>
        <begin position="277"/>
        <end position="290"/>
    </location>
</feature>
<feature type="region of interest" description="Disordered" evidence="1">
    <location>
        <begin position="635"/>
        <end position="656"/>
    </location>
</feature>
<evidence type="ECO:0000259" key="2">
    <source>
        <dbReference type="PROSITE" id="PS50222"/>
    </source>
</evidence>
<name>A0A8K1C316_PYTOL</name>
<dbReference type="Proteomes" id="UP000794436">
    <property type="component" value="Unassembled WGS sequence"/>
</dbReference>
<accession>A0A8K1C316</accession>
<feature type="region of interest" description="Disordered" evidence="1">
    <location>
        <begin position="194"/>
        <end position="599"/>
    </location>
</feature>
<dbReference type="GO" id="GO:0005509">
    <property type="term" value="F:calcium ion binding"/>
    <property type="evidence" value="ECO:0007669"/>
    <property type="project" value="InterPro"/>
</dbReference>
<keyword evidence="4" id="KW-1185">Reference proteome</keyword>
<dbReference type="InterPro" id="IPR002048">
    <property type="entry name" value="EF_hand_dom"/>
</dbReference>
<evidence type="ECO:0000256" key="1">
    <source>
        <dbReference type="SAM" id="MobiDB-lite"/>
    </source>
</evidence>
<reference evidence="3" key="1">
    <citation type="submission" date="2019-03" db="EMBL/GenBank/DDBJ databases">
        <title>Long read genome sequence of the mycoparasitic Pythium oligandrum ATCC 38472 isolated from sugarbeet rhizosphere.</title>
        <authorList>
            <person name="Gaulin E."/>
        </authorList>
    </citation>
    <scope>NUCLEOTIDE SEQUENCE</scope>
    <source>
        <strain evidence="3">ATCC 38472_TT</strain>
    </source>
</reference>
<dbReference type="PROSITE" id="PS50222">
    <property type="entry name" value="EF_HAND_2"/>
    <property type="match status" value="1"/>
</dbReference>
<protein>
    <recommendedName>
        <fullName evidence="2">EF-hand domain-containing protein</fullName>
    </recommendedName>
</protein>
<dbReference type="InterPro" id="IPR018247">
    <property type="entry name" value="EF_Hand_1_Ca_BS"/>
</dbReference>
<feature type="compositionally biased region" description="Low complexity" evidence="1">
    <location>
        <begin position="252"/>
        <end position="269"/>
    </location>
</feature>
<gene>
    <name evidence="3" type="ORF">Poli38472_010371</name>
</gene>
<dbReference type="PROSITE" id="PS00018">
    <property type="entry name" value="EF_HAND_1"/>
    <property type="match status" value="1"/>
</dbReference>
<feature type="compositionally biased region" description="Polar residues" evidence="1">
    <location>
        <begin position="238"/>
        <end position="248"/>
    </location>
</feature>
<sequence>MPVLYGSDNVDEETALVRRIVAPPRPTARGSNKRVWIGTSVALLSAGAAFVALSSSSQDAFHSVASPASQSLLQTAIQASDEDSAFQLLDTNSDGLVTEEEFLIRLQARRDTVLGELAGSKLDAALVASITEEVNETYEKEAKCVSDIFEKSQGQQGMDEKSFEFVHPMINEMCADGSSVVAIDAPTTSDGIISGGASDTKVGGLTKTPTIEGDDDVKGPVTTTQAPAEIAGSDATGAASTLTPSTDEAPSGEEGTATDTSTTTPPSDAESSDEGEAGATAPDATTTEPANGLTSSNGGDVETTDAPAATTTTSATESISSDAGDADTSAPEPEETTVAPSSDVTSSGEGTSETTTTPTTDAPVDDTTSSGEENGGTTTAPAATTEAPVDDTTSSSEGTTETTTAPTTADTTTASAQGDPSPASSVSTTGSSAAETTTDTDTQAPASETDAPSGPIATASDVSSAASDTTAQASTEDKTTEASGSAPVDATTIPETHDDGDAVVTNMPIVGHPGYEPSDPTMPPSEETGEAGVVTDLPIVGLPGYEPTDPAMPPTTEDVESTTSPSATDAPKPPQVTESHLDATSEPLPPTPVIKDELKKIDKVTKSDADGDSSAAAALMDVLLKSFNESDTTDFGSGSTVGTLVPPISNKGKSPERQHFEQTLSDHFKKELEEHEQELRFAHLQVKKHKFMVELVQECISIAGHRFEVDHSYSFDAATAWIAVKCLELPAILRHTVHD</sequence>
<dbReference type="EMBL" id="SPLM01000147">
    <property type="protein sequence ID" value="TMW55489.1"/>
    <property type="molecule type" value="Genomic_DNA"/>
</dbReference>
<evidence type="ECO:0000313" key="4">
    <source>
        <dbReference type="Proteomes" id="UP000794436"/>
    </source>
</evidence>
<feature type="domain" description="EF-hand" evidence="2">
    <location>
        <begin position="77"/>
        <end position="112"/>
    </location>
</feature>
<evidence type="ECO:0000313" key="3">
    <source>
        <dbReference type="EMBL" id="TMW55489.1"/>
    </source>
</evidence>
<feature type="compositionally biased region" description="Low complexity" evidence="1">
    <location>
        <begin position="304"/>
        <end position="323"/>
    </location>
</feature>
<dbReference type="AlphaFoldDB" id="A0A8K1C316"/>